<accession>A0ABU7I8H5</accession>
<keyword evidence="2" id="KW-1185">Reference proteome</keyword>
<proteinExistence type="predicted"/>
<evidence type="ECO:0000313" key="1">
    <source>
        <dbReference type="EMBL" id="MEE1945760.1"/>
    </source>
</evidence>
<dbReference type="Pfam" id="PF09905">
    <property type="entry name" value="VF530"/>
    <property type="match status" value="1"/>
</dbReference>
<evidence type="ECO:0000313" key="2">
    <source>
        <dbReference type="Proteomes" id="UP001336835"/>
    </source>
</evidence>
<protein>
    <submittedName>
        <fullName evidence="1">VF530 family protein</fullName>
    </submittedName>
</protein>
<gene>
    <name evidence="1" type="ORF">VRU48_11630</name>
</gene>
<name>A0ABU7I8H5_9SPHI</name>
<dbReference type="RefSeq" id="WP_330108080.1">
    <property type="nucleotide sequence ID" value="NZ_JAZDQT010000002.1"/>
</dbReference>
<dbReference type="InterPro" id="IPR036361">
    <property type="entry name" value="SAP_dom_sf"/>
</dbReference>
<dbReference type="InterPro" id="IPR018668">
    <property type="entry name" value="DNA-binding_VF530-like"/>
</dbReference>
<dbReference type="EMBL" id="JAZDQT010000002">
    <property type="protein sequence ID" value="MEE1945760.1"/>
    <property type="molecule type" value="Genomic_DNA"/>
</dbReference>
<dbReference type="Proteomes" id="UP001336835">
    <property type="component" value="Unassembled WGS sequence"/>
</dbReference>
<reference evidence="1 2" key="1">
    <citation type="submission" date="2024-01" db="EMBL/GenBank/DDBJ databases">
        <title>Pedobacter sp. nov., isolated from fresh soil.</title>
        <authorList>
            <person name="Le N.T.T."/>
        </authorList>
    </citation>
    <scope>NUCLEOTIDE SEQUENCE [LARGE SCALE GENOMIC DNA]</scope>
    <source>
        <strain evidence="1 2">KR3-3</strain>
    </source>
</reference>
<comment type="caution">
    <text evidence="1">The sequence shown here is derived from an EMBL/GenBank/DDBJ whole genome shotgun (WGS) entry which is preliminary data.</text>
</comment>
<dbReference type="Gene3D" id="1.10.720.30">
    <property type="entry name" value="SAP domain"/>
    <property type="match status" value="1"/>
</dbReference>
<organism evidence="1 2">
    <name type="scientific">Pedobacter albus</name>
    <dbReference type="NCBI Taxonomy" id="3113905"/>
    <lineage>
        <taxon>Bacteria</taxon>
        <taxon>Pseudomonadati</taxon>
        <taxon>Bacteroidota</taxon>
        <taxon>Sphingobacteriia</taxon>
        <taxon>Sphingobacteriales</taxon>
        <taxon>Sphingobacteriaceae</taxon>
        <taxon>Pedobacter</taxon>
    </lineage>
</organism>
<sequence length="71" mass="8493">MVRQQNNPLHGLTLEFIINQLFLRYGWEELGRMINIGCFKKDPSVKSSLKFLRKTDWARKKVEQLYIDSFC</sequence>